<dbReference type="GeneID" id="81399009"/>
<evidence type="ECO:0000256" key="1">
    <source>
        <dbReference type="PROSITE-ProRule" id="PRU00453"/>
    </source>
</evidence>
<dbReference type="AlphaFoldDB" id="A0A9W9JX91"/>
<dbReference type="SUPFAM" id="SSF144232">
    <property type="entry name" value="HIT/MYND zinc finger-like"/>
    <property type="match status" value="1"/>
</dbReference>
<dbReference type="CDD" id="cd23023">
    <property type="entry name" value="zf-HIT_BCD1"/>
    <property type="match status" value="1"/>
</dbReference>
<keyword evidence="1" id="KW-0863">Zinc-finger</keyword>
<protein>
    <recommendedName>
        <fullName evidence="3">HIT-type domain-containing protein</fullName>
    </recommendedName>
</protein>
<dbReference type="PROSITE" id="PS51083">
    <property type="entry name" value="ZF_HIT"/>
    <property type="match status" value="1"/>
</dbReference>
<evidence type="ECO:0000256" key="2">
    <source>
        <dbReference type="SAM" id="MobiDB-lite"/>
    </source>
</evidence>
<evidence type="ECO:0000259" key="3">
    <source>
        <dbReference type="PROSITE" id="PS51083"/>
    </source>
</evidence>
<feature type="region of interest" description="Disordered" evidence="2">
    <location>
        <begin position="42"/>
        <end position="69"/>
    </location>
</feature>
<dbReference type="OrthoDB" id="18412at2759"/>
<dbReference type="Gene3D" id="3.30.60.190">
    <property type="match status" value="1"/>
</dbReference>
<keyword evidence="1" id="KW-0862">Zinc</keyword>
<dbReference type="InterPro" id="IPR007529">
    <property type="entry name" value="Znf_HIT"/>
</dbReference>
<dbReference type="Pfam" id="PF04438">
    <property type="entry name" value="zf-HIT"/>
    <property type="match status" value="1"/>
</dbReference>
<feature type="region of interest" description="Disordered" evidence="2">
    <location>
        <begin position="117"/>
        <end position="145"/>
    </location>
</feature>
<gene>
    <name evidence="4" type="ORF">NUU61_009315</name>
</gene>
<comment type="caution">
    <text evidence="4">The sequence shown here is derived from an EMBL/GenBank/DDBJ whole genome shotgun (WGS) entry which is preliminary data.</text>
</comment>
<reference evidence="4" key="2">
    <citation type="journal article" date="2023" name="IMA Fungus">
        <title>Comparative genomic study of the Penicillium genus elucidates a diverse pangenome and 15 lateral gene transfer events.</title>
        <authorList>
            <person name="Petersen C."/>
            <person name="Sorensen T."/>
            <person name="Nielsen M.R."/>
            <person name="Sondergaard T.E."/>
            <person name="Sorensen J.L."/>
            <person name="Fitzpatrick D.A."/>
            <person name="Frisvad J.C."/>
            <person name="Nielsen K.L."/>
        </authorList>
    </citation>
    <scope>NUCLEOTIDE SEQUENCE</scope>
    <source>
        <strain evidence="4">IBT 34128</strain>
    </source>
</reference>
<feature type="compositionally biased region" description="Basic residues" evidence="2">
    <location>
        <begin position="121"/>
        <end position="136"/>
    </location>
</feature>
<dbReference type="EMBL" id="JAPMSZ010000011">
    <property type="protein sequence ID" value="KAJ5084736.1"/>
    <property type="molecule type" value="Genomic_DNA"/>
</dbReference>
<feature type="domain" description="HIT-type" evidence="3">
    <location>
        <begin position="5"/>
        <end position="37"/>
    </location>
</feature>
<dbReference type="GO" id="GO:0008270">
    <property type="term" value="F:zinc ion binding"/>
    <property type="evidence" value="ECO:0007669"/>
    <property type="project" value="UniProtKB-UniRule"/>
</dbReference>
<name>A0A9W9JX91_9EURO</name>
<reference evidence="4" key="1">
    <citation type="submission" date="2022-11" db="EMBL/GenBank/DDBJ databases">
        <authorList>
            <person name="Petersen C."/>
        </authorList>
    </citation>
    <scope>NUCLEOTIDE SEQUENCE</scope>
    <source>
        <strain evidence="4">IBT 34128</strain>
    </source>
</reference>
<organism evidence="4 5">
    <name type="scientific">Penicillium alfredii</name>
    <dbReference type="NCBI Taxonomy" id="1506179"/>
    <lineage>
        <taxon>Eukaryota</taxon>
        <taxon>Fungi</taxon>
        <taxon>Dikarya</taxon>
        <taxon>Ascomycota</taxon>
        <taxon>Pezizomycotina</taxon>
        <taxon>Eurotiomycetes</taxon>
        <taxon>Eurotiomycetidae</taxon>
        <taxon>Eurotiales</taxon>
        <taxon>Aspergillaceae</taxon>
        <taxon>Penicillium</taxon>
    </lineage>
</organism>
<dbReference type="RefSeq" id="XP_056508133.1">
    <property type="nucleotide sequence ID" value="XM_056659840.1"/>
</dbReference>
<keyword evidence="1" id="KW-0479">Metal-binding</keyword>
<proteinExistence type="predicted"/>
<evidence type="ECO:0000313" key="4">
    <source>
        <dbReference type="EMBL" id="KAJ5084736.1"/>
    </source>
</evidence>
<sequence>MPGSCEVCSTESSKYRCPTCGLMSCSLACTQSHKIYCAPKAPTTQEPADPSPTVEANPSQNQDKTATDNQRKELNAAAVAASPQIKDFLDRHPQLRHELQEIYRATLADQWVEWHTPATRGRPHGRGGKGPSRRSRGQWTAEKGFNRGLGKVRKLRQSCDDGIETGPVAEGFMQFLALVHDGHAGQSQGMI</sequence>
<dbReference type="Proteomes" id="UP001141434">
    <property type="component" value="Unassembled WGS sequence"/>
</dbReference>
<evidence type="ECO:0000313" key="5">
    <source>
        <dbReference type="Proteomes" id="UP001141434"/>
    </source>
</evidence>
<feature type="compositionally biased region" description="Polar residues" evidence="2">
    <location>
        <begin position="54"/>
        <end position="64"/>
    </location>
</feature>
<keyword evidence="5" id="KW-1185">Reference proteome</keyword>
<accession>A0A9W9JX91</accession>